<dbReference type="InterPro" id="IPR037493">
    <property type="entry name" value="ExoIII-like"/>
</dbReference>
<gene>
    <name evidence="8" type="ORF">UFOPK3564_02289</name>
</gene>
<name>A0A6J7IGK4_9ZZZZ</name>
<evidence type="ECO:0000256" key="1">
    <source>
        <dbReference type="ARBA" id="ARBA00001946"/>
    </source>
</evidence>
<dbReference type="GO" id="GO:0006281">
    <property type="term" value="P:DNA repair"/>
    <property type="evidence" value="ECO:0007669"/>
    <property type="project" value="InterPro"/>
</dbReference>
<keyword evidence="4" id="KW-0378">Hydrolase</keyword>
<comment type="cofactor">
    <cofactor evidence="1">
        <name>Mg(2+)</name>
        <dbReference type="ChEBI" id="CHEBI:18420"/>
    </cofactor>
</comment>
<feature type="domain" description="Endonuclease/exonuclease/phosphatase" evidence="7">
    <location>
        <begin position="4"/>
        <end position="265"/>
    </location>
</feature>
<dbReference type="InterPro" id="IPR036691">
    <property type="entry name" value="Endo/exonu/phosph_ase_sf"/>
</dbReference>
<dbReference type="PANTHER" id="PTHR43250">
    <property type="entry name" value="EXODEOXYRIBONUCLEASE III"/>
    <property type="match status" value="1"/>
</dbReference>
<dbReference type="GO" id="GO:0008311">
    <property type="term" value="F:double-stranded DNA 3'-5' DNA exonuclease activity"/>
    <property type="evidence" value="ECO:0007669"/>
    <property type="project" value="InterPro"/>
</dbReference>
<sequence length="276" mass="30470">MRLISWNVASLRARLPRVLELLEELEPDALCLQETKCSDEQLPREALASYGYRIDDHSGGRWNGVAVLTRIEDAEAGDGDPALDASSHTVRGLDGEADPEQARWVETRVGDTVVCSAYVVNGKALDHPDYQAKLRFFRAMADRVRVLADAGPVAVLGDMNVCPTDQDCWNPAQFVGSTHTSEPEREALRGVLEAGGLIDAHEAYNGALDAAGEPVFTWWDYRAGSFHKNWGLRIDLALLDAETAKRIDSVWIARDYRKGEKPSDHVPLVVDLHPAE</sequence>
<accession>A0A6J7IGK4</accession>
<dbReference type="InterPro" id="IPR004808">
    <property type="entry name" value="AP_endonuc_1"/>
</dbReference>
<dbReference type="AlphaFoldDB" id="A0A6J7IGK4"/>
<evidence type="ECO:0000256" key="3">
    <source>
        <dbReference type="ARBA" id="ARBA00022723"/>
    </source>
</evidence>
<dbReference type="EMBL" id="CAFBMK010000153">
    <property type="protein sequence ID" value="CAB4929454.1"/>
    <property type="molecule type" value="Genomic_DNA"/>
</dbReference>
<feature type="region of interest" description="Disordered" evidence="6">
    <location>
        <begin position="77"/>
        <end position="98"/>
    </location>
</feature>
<keyword evidence="3" id="KW-0479">Metal-binding</keyword>
<evidence type="ECO:0000256" key="4">
    <source>
        <dbReference type="ARBA" id="ARBA00022801"/>
    </source>
</evidence>
<dbReference type="InterPro" id="IPR005135">
    <property type="entry name" value="Endo/exonuclease/phosphatase"/>
</dbReference>
<dbReference type="PROSITE" id="PS51435">
    <property type="entry name" value="AP_NUCLEASE_F1_4"/>
    <property type="match status" value="1"/>
</dbReference>
<protein>
    <submittedName>
        <fullName evidence="8">Unannotated protein</fullName>
    </submittedName>
</protein>
<organism evidence="8">
    <name type="scientific">freshwater metagenome</name>
    <dbReference type="NCBI Taxonomy" id="449393"/>
    <lineage>
        <taxon>unclassified sequences</taxon>
        <taxon>metagenomes</taxon>
        <taxon>ecological metagenomes</taxon>
    </lineage>
</organism>
<dbReference type="PANTHER" id="PTHR43250:SF2">
    <property type="entry name" value="EXODEOXYRIBONUCLEASE III"/>
    <property type="match status" value="1"/>
</dbReference>
<proteinExistence type="inferred from homology"/>
<dbReference type="SUPFAM" id="SSF56219">
    <property type="entry name" value="DNase I-like"/>
    <property type="match status" value="1"/>
</dbReference>
<keyword evidence="5" id="KW-0460">Magnesium</keyword>
<evidence type="ECO:0000259" key="7">
    <source>
        <dbReference type="Pfam" id="PF03372"/>
    </source>
</evidence>
<reference evidence="8" key="1">
    <citation type="submission" date="2020-05" db="EMBL/GenBank/DDBJ databases">
        <authorList>
            <person name="Chiriac C."/>
            <person name="Salcher M."/>
            <person name="Ghai R."/>
            <person name="Kavagutti S V."/>
        </authorList>
    </citation>
    <scope>NUCLEOTIDE SEQUENCE</scope>
</reference>
<evidence type="ECO:0000256" key="6">
    <source>
        <dbReference type="SAM" id="MobiDB-lite"/>
    </source>
</evidence>
<evidence type="ECO:0000256" key="2">
    <source>
        <dbReference type="ARBA" id="ARBA00007092"/>
    </source>
</evidence>
<dbReference type="NCBIfam" id="TIGR00633">
    <property type="entry name" value="xth"/>
    <property type="match status" value="1"/>
</dbReference>
<dbReference type="GO" id="GO:0046872">
    <property type="term" value="F:metal ion binding"/>
    <property type="evidence" value="ECO:0007669"/>
    <property type="project" value="UniProtKB-KW"/>
</dbReference>
<dbReference type="Pfam" id="PF03372">
    <property type="entry name" value="Exo_endo_phos"/>
    <property type="match status" value="1"/>
</dbReference>
<dbReference type="Gene3D" id="3.60.10.10">
    <property type="entry name" value="Endonuclease/exonuclease/phosphatase"/>
    <property type="match status" value="1"/>
</dbReference>
<comment type="similarity">
    <text evidence="2">Belongs to the DNA repair enzymes AP/ExoA family.</text>
</comment>
<evidence type="ECO:0000313" key="8">
    <source>
        <dbReference type="EMBL" id="CAB4929454.1"/>
    </source>
</evidence>
<evidence type="ECO:0000256" key="5">
    <source>
        <dbReference type="ARBA" id="ARBA00022842"/>
    </source>
</evidence>